<organism evidence="1 2">
    <name type="scientific">Racocetra persica</name>
    <dbReference type="NCBI Taxonomy" id="160502"/>
    <lineage>
        <taxon>Eukaryota</taxon>
        <taxon>Fungi</taxon>
        <taxon>Fungi incertae sedis</taxon>
        <taxon>Mucoromycota</taxon>
        <taxon>Glomeromycotina</taxon>
        <taxon>Glomeromycetes</taxon>
        <taxon>Diversisporales</taxon>
        <taxon>Gigasporaceae</taxon>
        <taxon>Racocetra</taxon>
    </lineage>
</organism>
<name>A0ACA9K867_9GLOM</name>
<accession>A0ACA9K867</accession>
<protein>
    <submittedName>
        <fullName evidence="1">30381_t:CDS:1</fullName>
    </submittedName>
</protein>
<dbReference type="Proteomes" id="UP000789920">
    <property type="component" value="Unassembled WGS sequence"/>
</dbReference>
<evidence type="ECO:0000313" key="2">
    <source>
        <dbReference type="Proteomes" id="UP000789920"/>
    </source>
</evidence>
<proteinExistence type="predicted"/>
<feature type="non-terminal residue" evidence="1">
    <location>
        <position position="1"/>
    </location>
</feature>
<reference evidence="1" key="1">
    <citation type="submission" date="2021-06" db="EMBL/GenBank/DDBJ databases">
        <authorList>
            <person name="Kallberg Y."/>
            <person name="Tangrot J."/>
            <person name="Rosling A."/>
        </authorList>
    </citation>
    <scope>NUCLEOTIDE SEQUENCE</scope>
    <source>
        <strain evidence="1">MA461A</strain>
    </source>
</reference>
<dbReference type="EMBL" id="CAJVQC010000009">
    <property type="protein sequence ID" value="CAG8457577.1"/>
    <property type="molecule type" value="Genomic_DNA"/>
</dbReference>
<gene>
    <name evidence="1" type="ORF">RPERSI_LOCUS14</name>
</gene>
<comment type="caution">
    <text evidence="1">The sequence shown here is derived from an EMBL/GenBank/DDBJ whole genome shotgun (WGS) entry which is preliminary data.</text>
</comment>
<evidence type="ECO:0000313" key="1">
    <source>
        <dbReference type="EMBL" id="CAG8457577.1"/>
    </source>
</evidence>
<keyword evidence="2" id="KW-1185">Reference proteome</keyword>
<sequence length="172" mass="19980">IFPNDDEKLLLDNNKFEIIGQVYKWYDANESLVRLCGTWQSTFRLLRLENPDSPDKPTILSTDAAVILKARFLKDSLPMKPKKYHSPQLPQISLLSCVRQAIPPISSSKNDTLGERRCRRGSLHRLNYNSPEVRIYTFNPDTNRTIWRSLVKPDQVESDVLRGFVLDMQEIY</sequence>